<name>A0AAP7TWA6_ECOLX</name>
<protein>
    <submittedName>
        <fullName evidence="2">Lysis protein</fullName>
    </submittedName>
</protein>
<comment type="caution">
    <text evidence="2">The sequence shown here is derived from an EMBL/GenBank/DDBJ whole genome shotgun (WGS) entry which is preliminary data.</text>
</comment>
<dbReference type="InterPro" id="IPR004929">
    <property type="entry name" value="I-spanin"/>
</dbReference>
<organism evidence="2 3">
    <name type="scientific">Escherichia coli</name>
    <dbReference type="NCBI Taxonomy" id="562"/>
    <lineage>
        <taxon>Bacteria</taxon>
        <taxon>Pseudomonadati</taxon>
        <taxon>Pseudomonadota</taxon>
        <taxon>Gammaproteobacteria</taxon>
        <taxon>Enterobacterales</taxon>
        <taxon>Enterobacteriaceae</taxon>
        <taxon>Escherichia</taxon>
    </lineage>
</organism>
<dbReference type="Pfam" id="PF03245">
    <property type="entry name" value="Phage_lysis"/>
    <property type="match status" value="1"/>
</dbReference>
<dbReference type="HAMAP" id="MF_04137">
    <property type="entry name" value="I_SPANIN_LAMBDA"/>
    <property type="match status" value="1"/>
</dbReference>
<sequence length="161" mass="18152">MLFAFTVILLVVCGALWLAANHYRDNAIIYKAQRDKKASELELANATITDMQQRQRDVAALDARYSRELADARAENETLRADVAAGRKRLRVNATCPGSVREAPTTSGVDNATAPRLADIAERDYFTLRDQLMTMQKQLEGAQEYIRTQCTKLAFYYPEDT</sequence>
<reference evidence="2 3" key="1">
    <citation type="submission" date="2016-11" db="EMBL/GenBank/DDBJ databases">
        <title>Draft genome sequences of five Shigatoxin-producing Escherichia coli isolates harboring the new recently described Subtilase cytotoxin allelic variant subAB2-3.</title>
        <authorList>
            <person name="Tasara T."/>
            <person name="Fierz L."/>
            <person name="Klumpp J."/>
            <person name="Schmidt H."/>
            <person name="Stephan R."/>
        </authorList>
    </citation>
    <scope>NUCLEOTIDE SEQUENCE [LARGE SCALE GENOMIC DNA]</scope>
    <source>
        <strain evidence="2 3">453</strain>
    </source>
</reference>
<evidence type="ECO:0000313" key="2">
    <source>
        <dbReference type="EMBL" id="OKB74377.1"/>
    </source>
</evidence>
<dbReference type="Proteomes" id="UP000186595">
    <property type="component" value="Unassembled WGS sequence"/>
</dbReference>
<proteinExistence type="inferred from homology"/>
<dbReference type="AlphaFoldDB" id="A0AAP7TWA6"/>
<feature type="coiled-coil region" evidence="1">
    <location>
        <begin position="62"/>
        <end position="89"/>
    </location>
</feature>
<gene>
    <name evidence="2" type="ORF">BMT50_17215</name>
</gene>
<evidence type="ECO:0000313" key="3">
    <source>
        <dbReference type="Proteomes" id="UP000186595"/>
    </source>
</evidence>
<dbReference type="GO" id="GO:0044659">
    <property type="term" value="P:viral release from host cell by cytolysis"/>
    <property type="evidence" value="ECO:0007669"/>
    <property type="project" value="InterPro"/>
</dbReference>
<keyword evidence="1" id="KW-0175">Coiled coil</keyword>
<accession>A0AAP7TWA6</accession>
<evidence type="ECO:0000256" key="1">
    <source>
        <dbReference type="SAM" id="Coils"/>
    </source>
</evidence>
<dbReference type="EMBL" id="MPGR01000001">
    <property type="protein sequence ID" value="OKB74377.1"/>
    <property type="molecule type" value="Genomic_DNA"/>
</dbReference>